<dbReference type="Proteomes" id="UP000421408">
    <property type="component" value="Unassembled WGS sequence"/>
</dbReference>
<proteinExistence type="predicted"/>
<reference evidence="2" key="1">
    <citation type="submission" date="2019-09" db="EMBL/GenBank/DDBJ databases">
        <title>Distinct polysaccharide growth profiles of human intestinal Prevotella copri isolates.</title>
        <authorList>
            <person name="Fehlner-Peach H."/>
            <person name="Magnabosco C."/>
            <person name="Raghavan V."/>
            <person name="Scher J.U."/>
            <person name="Tett A."/>
            <person name="Cox L.M."/>
            <person name="Gottsegen C."/>
            <person name="Watters A."/>
            <person name="Wiltshire- Gordon J.D."/>
            <person name="Segata N."/>
            <person name="Bonneau R."/>
            <person name="Littman D.R."/>
        </authorList>
    </citation>
    <scope>NUCLEOTIDE SEQUENCE [LARGE SCALE GENOMIC DNA]</scope>
    <source>
        <strain evidence="2">iAA108</strain>
    </source>
</reference>
<name>A0AA90UXM4_9BACT</name>
<evidence type="ECO:0000313" key="1">
    <source>
        <dbReference type="EMBL" id="MQN82715.1"/>
    </source>
</evidence>
<evidence type="ECO:0000313" key="2">
    <source>
        <dbReference type="Proteomes" id="UP000421408"/>
    </source>
</evidence>
<comment type="caution">
    <text evidence="1">The sequence shown here is derived from an EMBL/GenBank/DDBJ whole genome shotgun (WGS) entry which is preliminary data.</text>
</comment>
<sequence>MAETLNPAIGYIGNAIRSVAKDHITSFAEDTYDEHFQEYQAILNKLNAIQDEEGNLEKTPFKYIVNEEFIFAMVDVNDVLLAGIEWDGTPKFAKMEENAGREISSINAQIKYLHEEISQVRTDLKRNVFSLSFDRDTGRIIGTTSDTSRITSCTQDRTTGKIIMNHQLD</sequence>
<dbReference type="EMBL" id="VZCC01000006">
    <property type="protein sequence ID" value="MQN82715.1"/>
    <property type="molecule type" value="Genomic_DNA"/>
</dbReference>
<dbReference type="RefSeq" id="WP_153118155.1">
    <property type="nucleotide sequence ID" value="NZ_VZCC01000006.1"/>
</dbReference>
<gene>
    <name evidence="1" type="ORF">F7D74_01645</name>
</gene>
<organism evidence="1 2">
    <name type="scientific">Segatella copri</name>
    <dbReference type="NCBI Taxonomy" id="165179"/>
    <lineage>
        <taxon>Bacteria</taxon>
        <taxon>Pseudomonadati</taxon>
        <taxon>Bacteroidota</taxon>
        <taxon>Bacteroidia</taxon>
        <taxon>Bacteroidales</taxon>
        <taxon>Prevotellaceae</taxon>
        <taxon>Segatella</taxon>
    </lineage>
</organism>
<protein>
    <submittedName>
        <fullName evidence="1">Uncharacterized protein</fullName>
    </submittedName>
</protein>
<accession>A0AA90UXM4</accession>
<dbReference type="AlphaFoldDB" id="A0AA90UXM4"/>